<keyword evidence="14" id="KW-1185">Reference proteome</keyword>
<gene>
    <name evidence="13" type="ORF">KPH14_008856</name>
</gene>
<dbReference type="GO" id="GO:0046872">
    <property type="term" value="F:metal ion binding"/>
    <property type="evidence" value="ECO:0007669"/>
    <property type="project" value="UniProtKB-KW"/>
</dbReference>
<evidence type="ECO:0000256" key="2">
    <source>
        <dbReference type="ARBA" id="ARBA00001946"/>
    </source>
</evidence>
<evidence type="ECO:0000313" key="13">
    <source>
        <dbReference type="EMBL" id="KAK2575139.1"/>
    </source>
</evidence>
<evidence type="ECO:0000256" key="10">
    <source>
        <dbReference type="ARBA" id="ARBA00022833"/>
    </source>
</evidence>
<proteinExistence type="inferred from homology"/>
<comment type="similarity">
    <text evidence="3 12">Belongs to the eukaryotic-type primase small subunit family.</text>
</comment>
<dbReference type="EC" id="2.7.7.-" evidence="12"/>
<evidence type="ECO:0000256" key="3">
    <source>
        <dbReference type="ARBA" id="ARBA00009762"/>
    </source>
</evidence>
<keyword evidence="6 12" id="KW-0808">Transferase</keyword>
<dbReference type="CDD" id="cd04860">
    <property type="entry name" value="AE_Prim_S"/>
    <property type="match status" value="1"/>
</dbReference>
<keyword evidence="5 12" id="KW-0639">Primosome</keyword>
<evidence type="ECO:0000256" key="5">
    <source>
        <dbReference type="ARBA" id="ARBA00022515"/>
    </source>
</evidence>
<evidence type="ECO:0000313" key="14">
    <source>
        <dbReference type="Proteomes" id="UP001258017"/>
    </source>
</evidence>
<dbReference type="GO" id="GO:0005658">
    <property type="term" value="C:alpha DNA polymerase:primase complex"/>
    <property type="evidence" value="ECO:0007669"/>
    <property type="project" value="UniProtKB-ARBA"/>
</dbReference>
<keyword evidence="4 12" id="KW-0240">DNA-directed RNA polymerase</keyword>
<organism evidence="13 14">
    <name type="scientific">Odynerus spinipes</name>
    <dbReference type="NCBI Taxonomy" id="1348599"/>
    <lineage>
        <taxon>Eukaryota</taxon>
        <taxon>Metazoa</taxon>
        <taxon>Ecdysozoa</taxon>
        <taxon>Arthropoda</taxon>
        <taxon>Hexapoda</taxon>
        <taxon>Insecta</taxon>
        <taxon>Pterygota</taxon>
        <taxon>Neoptera</taxon>
        <taxon>Endopterygota</taxon>
        <taxon>Hymenoptera</taxon>
        <taxon>Apocrita</taxon>
        <taxon>Aculeata</taxon>
        <taxon>Vespoidea</taxon>
        <taxon>Vespidae</taxon>
        <taxon>Eumeninae</taxon>
        <taxon>Odynerus</taxon>
    </lineage>
</organism>
<evidence type="ECO:0000256" key="7">
    <source>
        <dbReference type="ARBA" id="ARBA00022695"/>
    </source>
</evidence>
<dbReference type="Pfam" id="PF01896">
    <property type="entry name" value="DNA_primase_S"/>
    <property type="match status" value="1"/>
</dbReference>
<dbReference type="PANTHER" id="PTHR10536">
    <property type="entry name" value="DNA PRIMASE SMALL SUBUNIT"/>
    <property type="match status" value="1"/>
</dbReference>
<keyword evidence="7" id="KW-0548">Nucleotidyltransferase</keyword>
<dbReference type="SUPFAM" id="SSF56747">
    <property type="entry name" value="Prim-pol domain"/>
    <property type="match status" value="1"/>
</dbReference>
<dbReference type="InterPro" id="IPR002755">
    <property type="entry name" value="DNA_primase_S"/>
</dbReference>
<dbReference type="AlphaFoldDB" id="A0AAD9R8S7"/>
<protein>
    <recommendedName>
        <fullName evidence="12">DNA primase</fullName>
        <ecNumber evidence="12">2.7.7.-</ecNumber>
    </recommendedName>
</protein>
<comment type="cofactor">
    <cofactor evidence="1">
        <name>Mn(2+)</name>
        <dbReference type="ChEBI" id="CHEBI:29035"/>
    </cofactor>
</comment>
<accession>A0AAD9R8S7</accession>
<dbReference type="GO" id="GO:0006269">
    <property type="term" value="P:DNA replication, synthesis of primer"/>
    <property type="evidence" value="ECO:0007669"/>
    <property type="project" value="UniProtKB-KW"/>
</dbReference>
<evidence type="ECO:0000256" key="6">
    <source>
        <dbReference type="ARBA" id="ARBA00022679"/>
    </source>
</evidence>
<keyword evidence="9" id="KW-0479">Metal-binding</keyword>
<evidence type="ECO:0000256" key="4">
    <source>
        <dbReference type="ARBA" id="ARBA00022478"/>
    </source>
</evidence>
<dbReference type="GO" id="GO:0003899">
    <property type="term" value="F:DNA-directed RNA polymerase activity"/>
    <property type="evidence" value="ECO:0007669"/>
    <property type="project" value="InterPro"/>
</dbReference>
<evidence type="ECO:0000256" key="9">
    <source>
        <dbReference type="ARBA" id="ARBA00022723"/>
    </source>
</evidence>
<dbReference type="InterPro" id="IPR014052">
    <property type="entry name" value="DNA_primase_ssu_euk/arc"/>
</dbReference>
<evidence type="ECO:0000256" key="8">
    <source>
        <dbReference type="ARBA" id="ARBA00022705"/>
    </source>
</evidence>
<dbReference type="GO" id="GO:0006270">
    <property type="term" value="P:DNA replication initiation"/>
    <property type="evidence" value="ECO:0007669"/>
    <property type="project" value="UniProtKB-ARBA"/>
</dbReference>
<dbReference type="Gene3D" id="3.90.920.10">
    <property type="entry name" value="DNA primase, PRIM domain"/>
    <property type="match status" value="1"/>
</dbReference>
<comment type="caution">
    <text evidence="13">The sequence shown here is derived from an EMBL/GenBank/DDBJ whole genome shotgun (WGS) entry which is preliminary data.</text>
</comment>
<dbReference type="EMBL" id="JAIFRP010004521">
    <property type="protein sequence ID" value="KAK2575139.1"/>
    <property type="molecule type" value="Genomic_DNA"/>
</dbReference>
<reference evidence="13" key="1">
    <citation type="submission" date="2021-08" db="EMBL/GenBank/DDBJ databases">
        <authorList>
            <person name="Misof B."/>
            <person name="Oliver O."/>
            <person name="Podsiadlowski L."/>
            <person name="Donath A."/>
            <person name="Peters R."/>
            <person name="Mayer C."/>
            <person name="Rust J."/>
            <person name="Gunkel S."/>
            <person name="Lesny P."/>
            <person name="Martin S."/>
            <person name="Oeyen J.P."/>
            <person name="Petersen M."/>
            <person name="Panagiotis P."/>
            <person name="Wilbrandt J."/>
            <person name="Tanja T."/>
        </authorList>
    </citation>
    <scope>NUCLEOTIDE SEQUENCE</scope>
    <source>
        <strain evidence="13">GBR_01_08_01A</strain>
        <tissue evidence="13">Thorax + abdomen</tissue>
    </source>
</reference>
<evidence type="ECO:0000256" key="1">
    <source>
        <dbReference type="ARBA" id="ARBA00001936"/>
    </source>
</evidence>
<comment type="cofactor">
    <cofactor evidence="2">
        <name>Mg(2+)</name>
        <dbReference type="ChEBI" id="CHEBI:18420"/>
    </cofactor>
</comment>
<evidence type="ECO:0000256" key="11">
    <source>
        <dbReference type="ARBA" id="ARBA00023163"/>
    </source>
</evidence>
<keyword evidence="11" id="KW-0804">Transcription</keyword>
<keyword evidence="8 12" id="KW-0235">DNA replication</keyword>
<evidence type="ECO:0000256" key="12">
    <source>
        <dbReference type="RuleBase" id="RU003514"/>
    </source>
</evidence>
<name>A0AAD9R8S7_9HYME</name>
<sequence>MEDIANLPDLLPIYYARLFPFHDYYEWLSYGSANHFNRREFSFTLQDDIYLRYQSYRTQKELEAEIKRLVPFKIDIGAVYNVQPKDHRKGPRFVPVERELVFDIDMTDYDEVRTCCEGADICNKCWKFMTLACKILDTALRDDFGYKHILWVFSGRRGIHCWVCDQEARFLEDIERSGVAEYLQIIGGGEYMKKKVNLSTEHIHKSIRRALDIIESEFIPMCVEEQDMLGTNERMEKFLEVIPEDEDRVELKNLFGQCPSSKTRWNAFCDFVNNKKTKRGTKWYLYRHLREEVMLQYAYPRLDINVTKARNHLLKSPFCIHPKTGKVCIPFTVKTVEKFQPDKVPTIMTLIEEINEFDAKEKTEEVNNLDTTKIKDYKKTSLRKSLHIFHEFLWSLKEARKGLKAEQNDEKMEF</sequence>
<reference evidence="13" key="2">
    <citation type="journal article" date="2023" name="Commun. Biol.">
        <title>Intrasexual cuticular hydrocarbon dimorphism in a wasp sheds light on hydrocarbon biosynthesis genes in Hymenoptera.</title>
        <authorList>
            <person name="Moris V.C."/>
            <person name="Podsiadlowski L."/>
            <person name="Martin S."/>
            <person name="Oeyen J.P."/>
            <person name="Donath A."/>
            <person name="Petersen M."/>
            <person name="Wilbrandt J."/>
            <person name="Misof B."/>
            <person name="Liedtke D."/>
            <person name="Thamm M."/>
            <person name="Scheiner R."/>
            <person name="Schmitt T."/>
            <person name="Niehuis O."/>
        </authorList>
    </citation>
    <scope>NUCLEOTIDE SEQUENCE</scope>
    <source>
        <strain evidence="13">GBR_01_08_01A</strain>
    </source>
</reference>
<dbReference type="NCBIfam" id="TIGR00335">
    <property type="entry name" value="primase_sml"/>
    <property type="match status" value="1"/>
</dbReference>
<keyword evidence="10" id="KW-0862">Zinc</keyword>
<dbReference type="Proteomes" id="UP001258017">
    <property type="component" value="Unassembled WGS sequence"/>
</dbReference>
<dbReference type="FunFam" id="3.90.920.10:FF:000001">
    <property type="entry name" value="DNA primase"/>
    <property type="match status" value="1"/>
</dbReference>